<keyword evidence="1" id="KW-1133">Transmembrane helix</keyword>
<gene>
    <name evidence="2" type="ORF">G3561_10340</name>
    <name evidence="3" type="ORF">GCE86_09700</name>
</gene>
<reference evidence="3 4" key="1">
    <citation type="submission" date="2019-10" db="EMBL/GenBank/DDBJ databases">
        <title>Genome Sequence of Micromonospora terminaliae DSM 101760.</title>
        <authorList>
            <person name="Guo L."/>
        </authorList>
    </citation>
    <scope>NUCLEOTIDE SEQUENCE [LARGE SCALE GENOMIC DNA]</scope>
    <source>
        <strain evidence="3 4">DSM 101760</strain>
    </source>
</reference>
<feature type="transmembrane region" description="Helical" evidence="1">
    <location>
        <begin position="33"/>
        <end position="49"/>
    </location>
</feature>
<evidence type="ECO:0000313" key="4">
    <source>
        <dbReference type="Proteomes" id="UP000402241"/>
    </source>
</evidence>
<evidence type="ECO:0000313" key="5">
    <source>
        <dbReference type="Proteomes" id="UP000477779"/>
    </source>
</evidence>
<dbReference type="RefSeq" id="WP_154226633.1">
    <property type="nucleotide sequence ID" value="NZ_CP045309.1"/>
</dbReference>
<reference evidence="2 5" key="2">
    <citation type="submission" date="2020-02" db="EMBL/GenBank/DDBJ databases">
        <title>WGS of Micromonospora spp. isolated from hot spring.</title>
        <authorList>
            <person name="Thawai C."/>
        </authorList>
    </citation>
    <scope>NUCLEOTIDE SEQUENCE [LARGE SCALE GENOMIC DNA]</scope>
    <source>
        <strain evidence="2 5">TMS7</strain>
    </source>
</reference>
<sequence length="113" mass="12210">MIAGIVLVSLGLGKTMSVLGSWGLIAPGAPLNTLPHLALFVGVITYLLADHAIRWRMTRRVHPHRIAQALRTPAPAPAPSATSFRTGRAPTNCPVAEAFRRRNMVLVRRPPCS</sequence>
<dbReference type="AlphaFoldDB" id="A0AAJ2ZFG0"/>
<evidence type="ECO:0000313" key="2">
    <source>
        <dbReference type="EMBL" id="NES27953.1"/>
    </source>
</evidence>
<dbReference type="Proteomes" id="UP000477779">
    <property type="component" value="Unassembled WGS sequence"/>
</dbReference>
<evidence type="ECO:0000313" key="3">
    <source>
        <dbReference type="EMBL" id="QGL47282.1"/>
    </source>
</evidence>
<keyword evidence="4" id="KW-1185">Reference proteome</keyword>
<dbReference type="Proteomes" id="UP000402241">
    <property type="component" value="Chromosome"/>
</dbReference>
<name>A0AAJ2ZFG0_9ACTN</name>
<organism evidence="2 5">
    <name type="scientific">Micromonospora terminaliae</name>
    <dbReference type="NCBI Taxonomy" id="1914461"/>
    <lineage>
        <taxon>Bacteria</taxon>
        <taxon>Bacillati</taxon>
        <taxon>Actinomycetota</taxon>
        <taxon>Actinomycetes</taxon>
        <taxon>Micromonosporales</taxon>
        <taxon>Micromonosporaceae</taxon>
        <taxon>Micromonospora</taxon>
    </lineage>
</organism>
<accession>A0AAJ2ZFG0</accession>
<dbReference type="EMBL" id="JAAHBZ010000003">
    <property type="protein sequence ID" value="NES27953.1"/>
    <property type="molecule type" value="Genomic_DNA"/>
</dbReference>
<protein>
    <submittedName>
        <fullName evidence="2">Low temperature requirement protein A</fullName>
    </submittedName>
</protein>
<proteinExistence type="predicted"/>
<keyword evidence="1" id="KW-0472">Membrane</keyword>
<dbReference type="EMBL" id="CP045309">
    <property type="protein sequence ID" value="QGL47282.1"/>
    <property type="molecule type" value="Genomic_DNA"/>
</dbReference>
<evidence type="ECO:0000256" key="1">
    <source>
        <dbReference type="SAM" id="Phobius"/>
    </source>
</evidence>
<keyword evidence="1" id="KW-0812">Transmembrane</keyword>